<evidence type="ECO:0000313" key="1">
    <source>
        <dbReference type="EMBL" id="KZV58449.1"/>
    </source>
</evidence>
<protein>
    <submittedName>
        <fullName evidence="1">Uncharacterized protein</fullName>
    </submittedName>
</protein>
<dbReference type="AlphaFoldDB" id="A0A2Z7DJY8"/>
<proteinExistence type="predicted"/>
<dbReference type="EMBL" id="KQ986763">
    <property type="protein sequence ID" value="KZV58449.1"/>
    <property type="molecule type" value="Genomic_DNA"/>
</dbReference>
<name>A0A2Z7DJY8_9LAMI</name>
<reference evidence="1 2" key="1">
    <citation type="journal article" date="2015" name="Proc. Natl. Acad. Sci. U.S.A.">
        <title>The resurrection genome of Boea hygrometrica: A blueprint for survival of dehydration.</title>
        <authorList>
            <person name="Xiao L."/>
            <person name="Yang G."/>
            <person name="Zhang L."/>
            <person name="Yang X."/>
            <person name="Zhao S."/>
            <person name="Ji Z."/>
            <person name="Zhou Q."/>
            <person name="Hu M."/>
            <person name="Wang Y."/>
            <person name="Chen M."/>
            <person name="Xu Y."/>
            <person name="Jin H."/>
            <person name="Xiao X."/>
            <person name="Hu G."/>
            <person name="Bao F."/>
            <person name="Hu Y."/>
            <person name="Wan P."/>
            <person name="Li L."/>
            <person name="Deng X."/>
            <person name="Kuang T."/>
            <person name="Xiang C."/>
            <person name="Zhu J.K."/>
            <person name="Oliver M.J."/>
            <person name="He Y."/>
        </authorList>
    </citation>
    <scope>NUCLEOTIDE SEQUENCE [LARGE SCALE GENOMIC DNA]</scope>
    <source>
        <strain evidence="2">cv. XS01</strain>
    </source>
</reference>
<evidence type="ECO:0000313" key="2">
    <source>
        <dbReference type="Proteomes" id="UP000250235"/>
    </source>
</evidence>
<organism evidence="1 2">
    <name type="scientific">Dorcoceras hygrometricum</name>
    <dbReference type="NCBI Taxonomy" id="472368"/>
    <lineage>
        <taxon>Eukaryota</taxon>
        <taxon>Viridiplantae</taxon>
        <taxon>Streptophyta</taxon>
        <taxon>Embryophyta</taxon>
        <taxon>Tracheophyta</taxon>
        <taxon>Spermatophyta</taxon>
        <taxon>Magnoliopsida</taxon>
        <taxon>eudicotyledons</taxon>
        <taxon>Gunneridae</taxon>
        <taxon>Pentapetalae</taxon>
        <taxon>asterids</taxon>
        <taxon>lamiids</taxon>
        <taxon>Lamiales</taxon>
        <taxon>Gesneriaceae</taxon>
        <taxon>Didymocarpoideae</taxon>
        <taxon>Trichosporeae</taxon>
        <taxon>Loxocarpinae</taxon>
        <taxon>Dorcoceras</taxon>
    </lineage>
</organism>
<accession>A0A2Z7DJY8</accession>
<sequence length="260" mass="28342">MMEPRRGPDSENDYRQPLKCRFPREIGRSQAPRRQQDIQTYIATNETIDARGKSDESGVIKVASVKKKFVHKKESAPTDDEPALLVAEKAVSKNRPATEADVPVVKKKKRTLKGKAAPSKDNMELVTVAQEAVPLQTIDPSSAVPAERAAVEKTVSEREIEISVDTVDQIIEQILADTKQFEMGEELETYMGDQGLTDVGEQMETGQDAYFVEEPVEETVSHAGPLGSLGLYGAGEHDNVDDITPTGGEDVCSACGLVTL</sequence>
<keyword evidence="2" id="KW-1185">Reference proteome</keyword>
<dbReference type="Proteomes" id="UP000250235">
    <property type="component" value="Unassembled WGS sequence"/>
</dbReference>
<gene>
    <name evidence="1" type="ORF">F511_29553</name>
</gene>